<keyword evidence="2 6" id="KW-0694">RNA-binding</keyword>
<evidence type="ECO:0000256" key="3">
    <source>
        <dbReference type="ARBA" id="ARBA00022960"/>
    </source>
</evidence>
<evidence type="ECO:0000313" key="8">
    <source>
        <dbReference type="EMBL" id="SHF11309.1"/>
    </source>
</evidence>
<gene>
    <name evidence="6" type="primary">khpB</name>
    <name evidence="6" type="synonym">eloR</name>
    <name evidence="8" type="ORF">SAMN02745784_02856</name>
</gene>
<dbReference type="GeneID" id="90996639"/>
<dbReference type="CDD" id="cd02414">
    <property type="entry name" value="KH-II_Jag"/>
    <property type="match status" value="1"/>
</dbReference>
<dbReference type="SUPFAM" id="SSF82708">
    <property type="entry name" value="R3H domain"/>
    <property type="match status" value="1"/>
</dbReference>
<dbReference type="PANTHER" id="PTHR35800:SF1">
    <property type="entry name" value="RNA-BINDING PROTEIN KHPB"/>
    <property type="match status" value="1"/>
</dbReference>
<evidence type="ECO:0000256" key="2">
    <source>
        <dbReference type="ARBA" id="ARBA00022884"/>
    </source>
</evidence>
<evidence type="ECO:0000256" key="6">
    <source>
        <dbReference type="HAMAP-Rule" id="MF_00867"/>
    </source>
</evidence>
<dbReference type="Pfam" id="PF14804">
    <property type="entry name" value="Jag_N"/>
    <property type="match status" value="1"/>
</dbReference>
<dbReference type="HAMAP" id="MF_00867">
    <property type="entry name" value="KhpB"/>
    <property type="match status" value="1"/>
</dbReference>
<comment type="function">
    <text evidence="6">A probable RNA chaperone. Forms a complex with KhpA which binds to cellular RNA and controls its expression. Plays a role in peptidoglycan (PG) homeostasis and cell length regulation.</text>
</comment>
<dbReference type="InterPro" id="IPR038247">
    <property type="entry name" value="Jag_N_dom_sf"/>
</dbReference>
<dbReference type="PANTHER" id="PTHR35800">
    <property type="entry name" value="PROTEIN JAG"/>
    <property type="match status" value="1"/>
</dbReference>
<feature type="region of interest" description="Jag_N domain" evidence="6">
    <location>
        <begin position="5"/>
        <end position="55"/>
    </location>
</feature>
<keyword evidence="1 6" id="KW-0963">Cytoplasm</keyword>
<dbReference type="InterPro" id="IPR015946">
    <property type="entry name" value="KH_dom-like_a/b"/>
</dbReference>
<dbReference type="InterPro" id="IPR036867">
    <property type="entry name" value="R3H_dom_sf"/>
</dbReference>
<evidence type="ECO:0000259" key="7">
    <source>
        <dbReference type="PROSITE" id="PS51061"/>
    </source>
</evidence>
<reference evidence="9" key="1">
    <citation type="submission" date="2016-11" db="EMBL/GenBank/DDBJ databases">
        <authorList>
            <person name="Varghese N."/>
            <person name="Submissions S."/>
        </authorList>
    </citation>
    <scope>NUCLEOTIDE SEQUENCE [LARGE SCALE GENOMIC DNA]</scope>
    <source>
        <strain evidence="9">DSM 18095</strain>
    </source>
</reference>
<keyword evidence="5 6" id="KW-0961">Cell wall biogenesis/degradation</keyword>
<dbReference type="Gene3D" id="3.30.30.80">
    <property type="entry name" value="probable RNA-binding protein from clostridium symbiosum atcc 14940"/>
    <property type="match status" value="1"/>
</dbReference>
<dbReference type="Gene3D" id="3.30.1370.50">
    <property type="entry name" value="R3H-like domain"/>
    <property type="match status" value="1"/>
</dbReference>
<name>A0A1M4YZS3_9FIRM</name>
<dbReference type="Proteomes" id="UP000184114">
    <property type="component" value="Unassembled WGS sequence"/>
</dbReference>
<dbReference type="Pfam" id="PF13083">
    <property type="entry name" value="KH_KhpA-B"/>
    <property type="match status" value="1"/>
</dbReference>
<dbReference type="GO" id="GO:0005737">
    <property type="term" value="C:cytoplasm"/>
    <property type="evidence" value="ECO:0007669"/>
    <property type="project" value="UniProtKB-SubCell"/>
</dbReference>
<protein>
    <recommendedName>
        <fullName evidence="6">RNA-binding protein KhpB</fullName>
    </recommendedName>
    <alternativeName>
        <fullName evidence="6">RNA-binding protein EloR</fullName>
    </alternativeName>
</protein>
<dbReference type="InterPro" id="IPR034079">
    <property type="entry name" value="R3H_KhpB"/>
</dbReference>
<dbReference type="STRING" id="1123404.SAMN02745784_02856"/>
<dbReference type="InterPro" id="IPR039247">
    <property type="entry name" value="KhpB"/>
</dbReference>
<feature type="domain" description="R3H" evidence="7">
    <location>
        <begin position="143"/>
        <end position="208"/>
    </location>
</feature>
<organism evidence="8 9">
    <name type="scientific">Tissierella praeacuta DSM 18095</name>
    <dbReference type="NCBI Taxonomy" id="1123404"/>
    <lineage>
        <taxon>Bacteria</taxon>
        <taxon>Bacillati</taxon>
        <taxon>Bacillota</taxon>
        <taxon>Tissierellia</taxon>
        <taxon>Tissierellales</taxon>
        <taxon>Tissierellaceae</taxon>
        <taxon>Tissierella</taxon>
    </lineage>
</organism>
<dbReference type="InterPro" id="IPR038008">
    <property type="entry name" value="Jag_KH"/>
</dbReference>
<evidence type="ECO:0000256" key="4">
    <source>
        <dbReference type="ARBA" id="ARBA00023186"/>
    </source>
</evidence>
<dbReference type="SMART" id="SM01245">
    <property type="entry name" value="Jag_N"/>
    <property type="match status" value="1"/>
</dbReference>
<evidence type="ECO:0000256" key="5">
    <source>
        <dbReference type="ARBA" id="ARBA00023316"/>
    </source>
</evidence>
<evidence type="ECO:0000313" key="9">
    <source>
        <dbReference type="Proteomes" id="UP000184114"/>
    </source>
</evidence>
<comment type="subcellular location">
    <subcellularLocation>
        <location evidence="6">Cytoplasm</location>
    </subcellularLocation>
</comment>
<dbReference type="GO" id="GO:0071555">
    <property type="term" value="P:cell wall organization"/>
    <property type="evidence" value="ECO:0007669"/>
    <property type="project" value="UniProtKB-KW"/>
</dbReference>
<comment type="subunit">
    <text evidence="6">Forms a complex with KhpA.</text>
</comment>
<dbReference type="Pfam" id="PF01424">
    <property type="entry name" value="R3H"/>
    <property type="match status" value="1"/>
</dbReference>
<dbReference type="Gene3D" id="3.30.300.20">
    <property type="match status" value="1"/>
</dbReference>
<dbReference type="AlphaFoldDB" id="A0A1M4YZS3"/>
<dbReference type="InterPro" id="IPR032782">
    <property type="entry name" value="KhpB_N"/>
</dbReference>
<keyword evidence="4 6" id="KW-0143">Chaperone</keyword>
<dbReference type="SMART" id="SM00393">
    <property type="entry name" value="R3H"/>
    <property type="match status" value="1"/>
</dbReference>
<keyword evidence="3 6" id="KW-0133">Cell shape</keyword>
<dbReference type="GO" id="GO:0009252">
    <property type="term" value="P:peptidoglycan biosynthetic process"/>
    <property type="evidence" value="ECO:0007669"/>
    <property type="project" value="UniProtKB-UniRule"/>
</dbReference>
<dbReference type="CDD" id="cd02644">
    <property type="entry name" value="R3H_jag"/>
    <property type="match status" value="1"/>
</dbReference>
<sequence length="208" mass="23467">MRSVIKVSKTIDEAIKEALIELNANKDDVEIEIIDEPSKGLFGLIGGKDAKVRVSVIYDPIEMADNFLCKVLSSMNIDAVNVVKKEGDNLTIDIKDISSTDMGILIGKRGNTLDAIQYLLSLVINKNKDNYIKVIVDIEGYRAKREETLIRLANKMAEKAKYVKRPIKLEPMNPYERRIIHSALQNIQGITTYSEGDEPYRRVVIQSK</sequence>
<keyword evidence="9" id="KW-1185">Reference proteome</keyword>
<dbReference type="RefSeq" id="WP_072977515.1">
    <property type="nucleotide sequence ID" value="NZ_FQTY01000020.1"/>
</dbReference>
<dbReference type="NCBIfam" id="NF041568">
    <property type="entry name" value="Jag_EloR"/>
    <property type="match status" value="1"/>
</dbReference>
<dbReference type="PROSITE" id="PS51061">
    <property type="entry name" value="R3H"/>
    <property type="match status" value="1"/>
</dbReference>
<accession>A0A1M4YZS3</accession>
<evidence type="ECO:0000256" key="1">
    <source>
        <dbReference type="ARBA" id="ARBA00022490"/>
    </source>
</evidence>
<proteinExistence type="inferred from homology"/>
<dbReference type="GO" id="GO:0003723">
    <property type="term" value="F:RNA binding"/>
    <property type="evidence" value="ECO:0007669"/>
    <property type="project" value="UniProtKB-UniRule"/>
</dbReference>
<dbReference type="GO" id="GO:0008360">
    <property type="term" value="P:regulation of cell shape"/>
    <property type="evidence" value="ECO:0007669"/>
    <property type="project" value="UniProtKB-KW"/>
</dbReference>
<dbReference type="EMBL" id="FQTY01000020">
    <property type="protein sequence ID" value="SHF11309.1"/>
    <property type="molecule type" value="Genomic_DNA"/>
</dbReference>
<comment type="similarity">
    <text evidence="6">Belongs to the KhpB RNA-binding protein family.</text>
</comment>
<dbReference type="InterPro" id="IPR001374">
    <property type="entry name" value="R3H_dom"/>
</dbReference>
<comment type="domain">
    <text evidence="6">Has an N-terminal Jag-N domain and 2 RNA-binding domains (KH and R3H).</text>
</comment>